<keyword evidence="3" id="KW-1185">Reference proteome</keyword>
<evidence type="ECO:0000256" key="1">
    <source>
        <dbReference type="SAM" id="MobiDB-lite"/>
    </source>
</evidence>
<dbReference type="InterPro" id="IPR042869">
    <property type="entry name" value="ARHGAP11A/B"/>
</dbReference>
<dbReference type="Proteomes" id="UP000694925">
    <property type="component" value="Unplaced"/>
</dbReference>
<reference evidence="4" key="1">
    <citation type="submission" date="2025-08" db="UniProtKB">
        <authorList>
            <consortium name="RefSeq"/>
        </authorList>
    </citation>
    <scope>IDENTIFICATION</scope>
    <source>
        <tissue evidence="4">Whole body</tissue>
    </source>
</reference>
<feature type="compositionally biased region" description="Basic and acidic residues" evidence="1">
    <location>
        <begin position="733"/>
        <end position="742"/>
    </location>
</feature>
<protein>
    <submittedName>
        <fullName evidence="4">Uncharacterized protein LOC108631879 isoform X1</fullName>
    </submittedName>
</protein>
<dbReference type="InterPro" id="IPR000198">
    <property type="entry name" value="RhoGAP_dom"/>
</dbReference>
<dbReference type="PANTHER" id="PTHR15670:SF4">
    <property type="entry name" value="RHO GTPASE-ACTIVATING PROTEIN 11A"/>
    <property type="match status" value="1"/>
</dbReference>
<organism evidence="3 4">
    <name type="scientific">Ceratina calcarata</name>
    <dbReference type="NCBI Taxonomy" id="156304"/>
    <lineage>
        <taxon>Eukaryota</taxon>
        <taxon>Metazoa</taxon>
        <taxon>Ecdysozoa</taxon>
        <taxon>Arthropoda</taxon>
        <taxon>Hexapoda</taxon>
        <taxon>Insecta</taxon>
        <taxon>Pterygota</taxon>
        <taxon>Neoptera</taxon>
        <taxon>Endopterygota</taxon>
        <taxon>Hymenoptera</taxon>
        <taxon>Apocrita</taxon>
        <taxon>Aculeata</taxon>
        <taxon>Apoidea</taxon>
        <taxon>Anthophila</taxon>
        <taxon>Apidae</taxon>
        <taxon>Ceratina</taxon>
        <taxon>Zadontomerus</taxon>
    </lineage>
</organism>
<dbReference type="Gene3D" id="1.10.555.10">
    <property type="entry name" value="Rho GTPase activation protein"/>
    <property type="match status" value="1"/>
</dbReference>
<dbReference type="GeneID" id="108631879"/>
<feature type="compositionally biased region" description="Polar residues" evidence="1">
    <location>
        <begin position="692"/>
        <end position="710"/>
    </location>
</feature>
<evidence type="ECO:0000259" key="2">
    <source>
        <dbReference type="PROSITE" id="PS50238"/>
    </source>
</evidence>
<dbReference type="PROSITE" id="PS50238">
    <property type="entry name" value="RHOGAP"/>
    <property type="match status" value="1"/>
</dbReference>
<dbReference type="Pfam" id="PF00620">
    <property type="entry name" value="RhoGAP"/>
    <property type="match status" value="1"/>
</dbReference>
<feature type="region of interest" description="Disordered" evidence="1">
    <location>
        <begin position="312"/>
        <end position="337"/>
    </location>
</feature>
<dbReference type="RefSeq" id="XP_017891571.1">
    <property type="nucleotide sequence ID" value="XM_018036082.2"/>
</dbReference>
<name>A0AAJ7JEZ0_9HYME</name>
<feature type="domain" description="Rho-GAP" evidence="2">
    <location>
        <begin position="62"/>
        <end position="242"/>
    </location>
</feature>
<feature type="compositionally biased region" description="Polar residues" evidence="1">
    <location>
        <begin position="743"/>
        <end position="765"/>
    </location>
</feature>
<evidence type="ECO:0000313" key="3">
    <source>
        <dbReference type="Proteomes" id="UP000694925"/>
    </source>
</evidence>
<feature type="region of interest" description="Disordered" evidence="1">
    <location>
        <begin position="644"/>
        <end position="664"/>
    </location>
</feature>
<dbReference type="GO" id="GO:0005096">
    <property type="term" value="F:GTPase activator activity"/>
    <property type="evidence" value="ECO:0007669"/>
    <property type="project" value="TreeGrafter"/>
</dbReference>
<feature type="compositionally biased region" description="Basic residues" evidence="1">
    <location>
        <begin position="843"/>
        <end position="855"/>
    </location>
</feature>
<proteinExistence type="predicted"/>
<feature type="compositionally biased region" description="Basic residues" evidence="1">
    <location>
        <begin position="272"/>
        <end position="288"/>
    </location>
</feature>
<feature type="region of interest" description="Disordered" evidence="1">
    <location>
        <begin position="825"/>
        <end position="863"/>
    </location>
</feature>
<dbReference type="KEGG" id="ccal:108631879"/>
<gene>
    <name evidence="4" type="primary">LOC108631879</name>
</gene>
<dbReference type="SUPFAM" id="SSF48350">
    <property type="entry name" value="GTPase activation domain, GAP"/>
    <property type="match status" value="1"/>
</dbReference>
<dbReference type="PANTHER" id="PTHR15670">
    <property type="entry name" value="RHO GTPASE ACTIVATING PROTEIN 11A"/>
    <property type="match status" value="1"/>
</dbReference>
<sequence length="979" mass="111630">MLIYDVLHKESVYHSVIGDLRNYGVKYRFKKNMFKTERLEGNKQISKKVFKTPLSYQPLDVVNLSSGGIVHVPVFVSQAAAFLEKHINQEGLFRKAGSQLRQKELTAYLDSGGTFSEKHHVIDVATILKMFFRNLPEPLIPYTYHDLFVHCVMLKANRVEALLLACILLPPHHLNTLAFFMEFLKRVSLCEKQNKMSIDNLAKVIGPNIMPLQETTMSAVQMRLDLHLLVVKTLIENAECIGILPDHITQAISMETIGSTDNELDVSDHSHSKFRKKKHRSGSLTRKPHLSASNLNLRMFNGLKKIVGKNAVPEDGSEYSGQRIPENYDSNVKSTKKRKVDNVDPSSIKKKRVVDKDKSKKIRLSLDRFVPKKTKAVDESLESYPNTAEIPVERRWSSVSNTCDSRRSYRTYSDDSPNLRENRMSNELHREYDDMFIDADINLSNDSDEPILLTKTNDMDLFKGQSNSSSEELKPVGDFDPRRACPSKRRLTVNNFETYSRVQVTSVADQSEEYVTIPKSEYEDIKNRVSAIESRLSQEFACVDKDDDDLLPHSVKKVQTAYEKTLEETSLESNASTDYLATKLGKELKIRRSGDHKIIRSPSARKIGSLRRRSQERVMNKRVRRTTSWHISHKSDFNFHSTQEMNNAYPHNENSSTTNCTKDDFYVQPRSTSQWEEKRHNMILDNIHNEFSTPNAHTKKYNQNSLQSGKNRIRSSVRRVSSFHGNEQTNSAHSDDKNENLKKSSSQQNVVLNNTPVTKSKTPTSWKDAKGYFQTNQTNTPINQTGRASIAKLRTQNAGMVLAKAKLFDECTAKVYSTQNFVASKKNGQCPDNVKQSCERKSSKNAKSRYPKAAKHTPPPSIETEKDQIETCYYIPNDSANHKENVVKTSPLVRKIPINTIMHEPRLNVYKTDSVLTCKTPNIKKPLTVKTPKSGKALVRKSTVETRRTPLKAVSQLSTPKYQSPKSILKMSRNISRYT</sequence>
<dbReference type="InterPro" id="IPR008936">
    <property type="entry name" value="Rho_GTPase_activation_prot"/>
</dbReference>
<evidence type="ECO:0000313" key="4">
    <source>
        <dbReference type="RefSeq" id="XP_017891571.1"/>
    </source>
</evidence>
<feature type="region of interest" description="Disordered" evidence="1">
    <location>
        <begin position="262"/>
        <end position="288"/>
    </location>
</feature>
<dbReference type="SMART" id="SM00324">
    <property type="entry name" value="RhoGAP"/>
    <property type="match status" value="1"/>
</dbReference>
<feature type="region of interest" description="Disordered" evidence="1">
    <location>
        <begin position="692"/>
        <end position="768"/>
    </location>
</feature>
<feature type="compositionally biased region" description="Polar residues" evidence="1">
    <location>
        <begin position="723"/>
        <end position="732"/>
    </location>
</feature>
<dbReference type="AlphaFoldDB" id="A0AAJ7JEZ0"/>
<dbReference type="GO" id="GO:0007165">
    <property type="term" value="P:signal transduction"/>
    <property type="evidence" value="ECO:0007669"/>
    <property type="project" value="InterPro"/>
</dbReference>
<accession>A0AAJ7JEZ0</accession>